<evidence type="ECO:0000256" key="11">
    <source>
        <dbReference type="RuleBase" id="RU366052"/>
    </source>
</evidence>
<dbReference type="PANTHER" id="PTHR10121:SF0">
    <property type="entry name" value="COATOMER SUBUNIT DELTA"/>
    <property type="match status" value="1"/>
</dbReference>
<dbReference type="SUPFAM" id="SSF49447">
    <property type="entry name" value="Second domain of Mu2 adaptin subunit (ap50) of ap2 adaptor"/>
    <property type="match status" value="1"/>
</dbReference>
<evidence type="ECO:0000256" key="7">
    <source>
        <dbReference type="ARBA" id="ARBA00023034"/>
    </source>
</evidence>
<evidence type="ECO:0000256" key="10">
    <source>
        <dbReference type="RuleBase" id="RU364018"/>
    </source>
</evidence>
<dbReference type="GO" id="GO:0030126">
    <property type="term" value="C:COPI vesicle coat"/>
    <property type="evidence" value="ECO:0007669"/>
    <property type="project" value="UniProtKB-UniRule"/>
</dbReference>
<gene>
    <name evidence="14" type="ORF">QBC37DRAFT_16756</name>
</gene>
<feature type="compositionally biased region" description="Basic and acidic residues" evidence="12">
    <location>
        <begin position="158"/>
        <end position="175"/>
    </location>
</feature>
<dbReference type="Pfam" id="PF00928">
    <property type="entry name" value="Adap_comp_sub"/>
    <property type="match status" value="1"/>
</dbReference>
<dbReference type="FunFam" id="3.30.450.60:FF:000003">
    <property type="entry name" value="Coatomer subunit delta"/>
    <property type="match status" value="1"/>
</dbReference>
<dbReference type="GO" id="GO:0006890">
    <property type="term" value="P:retrograde vesicle-mediated transport, Golgi to endoplasmic reticulum"/>
    <property type="evidence" value="ECO:0007669"/>
    <property type="project" value="UniProtKB-UniRule"/>
</dbReference>
<evidence type="ECO:0000256" key="1">
    <source>
        <dbReference type="ARBA" id="ARBA00010516"/>
    </source>
</evidence>
<dbReference type="GO" id="GO:0051645">
    <property type="term" value="P:Golgi localization"/>
    <property type="evidence" value="ECO:0007669"/>
    <property type="project" value="TreeGrafter"/>
</dbReference>
<comment type="function">
    <text evidence="10">The coatomer is a cytosolic protein complex that binds to dilysine motifs and reversibly associates with Golgi non-clathrin-coated vesicles, which further mediate biosynthetic protein transport from the ER, via the Golgi up to the trans Golgi network. Coatomer complex is required for budding from Golgi membranes, and is essential for the retrograde Golgi-to-ER transport of dilysine-tagged proteins.</text>
</comment>
<proteinExistence type="inferred from homology"/>
<sequence>MVVLAASICTRGGKAVLARAFHDMKRSRIEALLASFPKAADSGTQHTTVEQDNVRFVYQPLDELYMVLITNKQSNILQDIDSLHLFAQVVSSTCKTLDEREILRNAFELLSAFDEIVTLGYRENLTISQIKTFLEMESHEERIQEIIARNKELEATEERKRKAKQLEMQRKESARTGRPGVPRTPVYPAYTPPVRPAVTESYDTYEAEKNKAKFSAPKGKGMQLGKKSKTTDMFERVRGEMGHEVDDSAPLVPVAAAPEPAAASRVSTSLDRDAIHVTLNEAITAKLSREGTVNSLSVSGDLTVRVSDPSLTKIKLSLDATPSHGAQFRTHPNVDKNIFNSSKVIQTPKGFPVNNSVGVLRWRASPKADDTSALPISFTVWVNRGSDGNCSLTIEYELTGGDELKDVSVVIPYASAEPSVSSFDAAYEVSGDSLEWSIGTVSDENPTGAFEFEAQADDENEFFPMQVRFSKSRPFIDVDVNSVSLIEMNEEVTFSKEIKSVAEGYQIE</sequence>
<dbReference type="SUPFAM" id="SSF64356">
    <property type="entry name" value="SNARE-like"/>
    <property type="match status" value="1"/>
</dbReference>
<comment type="similarity">
    <text evidence="1 10">Belongs to the adaptor complexes medium subunit family. Delta-COP subfamily.</text>
</comment>
<dbReference type="PROSITE" id="PS51072">
    <property type="entry name" value="MHD"/>
    <property type="match status" value="1"/>
</dbReference>
<protein>
    <recommendedName>
        <fullName evidence="10">Coatomer subunit delta</fullName>
    </recommendedName>
</protein>
<dbReference type="InterPro" id="IPR011012">
    <property type="entry name" value="Longin-like_dom_sf"/>
</dbReference>
<evidence type="ECO:0000256" key="3">
    <source>
        <dbReference type="ARBA" id="ARBA00022448"/>
    </source>
</evidence>
<feature type="region of interest" description="Disordered" evidence="12">
    <location>
        <begin position="158"/>
        <end position="192"/>
    </location>
</feature>
<name>A0AAN6YEZ5_9PEZI</name>
<dbReference type="AlphaFoldDB" id="A0AAN6YEZ5"/>
<keyword evidence="6 10" id="KW-0653">Protein transport</keyword>
<evidence type="ECO:0000256" key="5">
    <source>
        <dbReference type="ARBA" id="ARBA00022892"/>
    </source>
</evidence>
<evidence type="ECO:0000256" key="9">
    <source>
        <dbReference type="ARBA" id="ARBA00023329"/>
    </source>
</evidence>
<dbReference type="GO" id="GO:0000139">
    <property type="term" value="C:Golgi membrane"/>
    <property type="evidence" value="ECO:0007669"/>
    <property type="project" value="UniProtKB-SubCell"/>
</dbReference>
<dbReference type="InterPro" id="IPR027059">
    <property type="entry name" value="Coatomer_dsu"/>
</dbReference>
<dbReference type="Gene3D" id="3.30.450.60">
    <property type="match status" value="1"/>
</dbReference>
<evidence type="ECO:0000256" key="6">
    <source>
        <dbReference type="ARBA" id="ARBA00022927"/>
    </source>
</evidence>
<evidence type="ECO:0000256" key="4">
    <source>
        <dbReference type="ARBA" id="ARBA00022490"/>
    </source>
</evidence>
<keyword evidence="7 10" id="KW-0333">Golgi apparatus</keyword>
<dbReference type="CDD" id="cd14830">
    <property type="entry name" value="Delta_COP_N"/>
    <property type="match status" value="1"/>
</dbReference>
<keyword evidence="4 10" id="KW-0963">Cytoplasm</keyword>
<reference evidence="14" key="2">
    <citation type="submission" date="2023-05" db="EMBL/GenBank/DDBJ databases">
        <authorList>
            <consortium name="Lawrence Berkeley National Laboratory"/>
            <person name="Steindorff A."/>
            <person name="Hensen N."/>
            <person name="Bonometti L."/>
            <person name="Westerberg I."/>
            <person name="Brannstrom I.O."/>
            <person name="Guillou S."/>
            <person name="Cros-Aarteil S."/>
            <person name="Calhoun S."/>
            <person name="Haridas S."/>
            <person name="Kuo A."/>
            <person name="Mondo S."/>
            <person name="Pangilinan J."/>
            <person name="Riley R."/>
            <person name="Labutti K."/>
            <person name="Andreopoulos B."/>
            <person name="Lipzen A."/>
            <person name="Chen C."/>
            <person name="Yanf M."/>
            <person name="Daum C."/>
            <person name="Ng V."/>
            <person name="Clum A."/>
            <person name="Ohm R."/>
            <person name="Martin F."/>
            <person name="Silar P."/>
            <person name="Natvig D."/>
            <person name="Lalanne C."/>
            <person name="Gautier V."/>
            <person name="Ament-Velasquez S.L."/>
            <person name="Kruys A."/>
            <person name="Hutchinson M.I."/>
            <person name="Powell A.J."/>
            <person name="Barry K."/>
            <person name="Miller A.N."/>
            <person name="Grigoriev I.V."/>
            <person name="Debuchy R."/>
            <person name="Gladieux P."/>
            <person name="Thoren M.H."/>
            <person name="Johannesson H."/>
        </authorList>
    </citation>
    <scope>NUCLEOTIDE SEQUENCE</scope>
    <source>
        <strain evidence="14">PSN293</strain>
    </source>
</reference>
<evidence type="ECO:0000259" key="13">
    <source>
        <dbReference type="PROSITE" id="PS51072"/>
    </source>
</evidence>
<feature type="domain" description="MHD" evidence="13">
    <location>
        <begin position="272"/>
        <end position="508"/>
    </location>
</feature>
<dbReference type="InterPro" id="IPR022775">
    <property type="entry name" value="AP_mu_sigma_su"/>
</dbReference>
<keyword evidence="3 10" id="KW-0813">Transport</keyword>
<dbReference type="InterPro" id="IPR036168">
    <property type="entry name" value="AP2_Mu_C_sf"/>
</dbReference>
<dbReference type="GO" id="GO:0006888">
    <property type="term" value="P:endoplasmic reticulum to Golgi vesicle-mediated transport"/>
    <property type="evidence" value="ECO:0007669"/>
    <property type="project" value="TreeGrafter"/>
</dbReference>
<dbReference type="CDD" id="cd09254">
    <property type="entry name" value="AP_delta-COPI_MHD"/>
    <property type="match status" value="1"/>
</dbReference>
<keyword evidence="15" id="KW-1185">Reference proteome</keyword>
<keyword evidence="8 10" id="KW-0472">Membrane</keyword>
<reference evidence="14" key="1">
    <citation type="journal article" date="2023" name="Mol. Phylogenet. Evol.">
        <title>Genome-scale phylogeny and comparative genomics of the fungal order Sordariales.</title>
        <authorList>
            <person name="Hensen N."/>
            <person name="Bonometti L."/>
            <person name="Westerberg I."/>
            <person name="Brannstrom I.O."/>
            <person name="Guillou S."/>
            <person name="Cros-Aarteil S."/>
            <person name="Calhoun S."/>
            <person name="Haridas S."/>
            <person name="Kuo A."/>
            <person name="Mondo S."/>
            <person name="Pangilinan J."/>
            <person name="Riley R."/>
            <person name="LaButti K."/>
            <person name="Andreopoulos B."/>
            <person name="Lipzen A."/>
            <person name="Chen C."/>
            <person name="Yan M."/>
            <person name="Daum C."/>
            <person name="Ng V."/>
            <person name="Clum A."/>
            <person name="Steindorff A."/>
            <person name="Ohm R.A."/>
            <person name="Martin F."/>
            <person name="Silar P."/>
            <person name="Natvig D.O."/>
            <person name="Lalanne C."/>
            <person name="Gautier V."/>
            <person name="Ament-Velasquez S.L."/>
            <person name="Kruys A."/>
            <person name="Hutchinson M.I."/>
            <person name="Powell A.J."/>
            <person name="Barry K."/>
            <person name="Miller A.N."/>
            <person name="Grigoriev I.V."/>
            <person name="Debuchy R."/>
            <person name="Gladieux P."/>
            <person name="Hiltunen Thoren M."/>
            <person name="Johannesson H."/>
        </authorList>
    </citation>
    <scope>NUCLEOTIDE SEQUENCE</scope>
    <source>
        <strain evidence="14">PSN293</strain>
    </source>
</reference>
<dbReference type="Proteomes" id="UP001301769">
    <property type="component" value="Unassembled WGS sequence"/>
</dbReference>
<dbReference type="GO" id="GO:0015031">
    <property type="term" value="P:protein transport"/>
    <property type="evidence" value="ECO:0007669"/>
    <property type="project" value="UniProtKB-KW"/>
</dbReference>
<evidence type="ECO:0000313" key="15">
    <source>
        <dbReference type="Proteomes" id="UP001301769"/>
    </source>
</evidence>
<evidence type="ECO:0000256" key="8">
    <source>
        <dbReference type="ARBA" id="ARBA00023136"/>
    </source>
</evidence>
<evidence type="ECO:0000256" key="12">
    <source>
        <dbReference type="SAM" id="MobiDB-lite"/>
    </source>
</evidence>
<keyword evidence="9 10" id="KW-0968">Cytoplasmic vesicle</keyword>
<comment type="subcellular location">
    <subcellularLocation>
        <location evidence="10 11">Cytoplasm</location>
    </subcellularLocation>
    <subcellularLocation>
        <location evidence="10 11">Cytoplasmic vesicle</location>
        <location evidence="10 11">COPI-coated vesicle membrane</location>
        <topology evidence="10 11">Peripheral membrane protein</topology>
        <orientation evidence="10 11">Cytoplasmic side</orientation>
    </subcellularLocation>
    <subcellularLocation>
        <location evidence="10 11">Golgi apparatus membrane</location>
        <topology evidence="10 11">Peripheral membrane protein</topology>
        <orientation evidence="10 11">Cytoplasmic side</orientation>
    </subcellularLocation>
</comment>
<dbReference type="Pfam" id="PF01217">
    <property type="entry name" value="Clat_adaptor_s"/>
    <property type="match status" value="1"/>
</dbReference>
<dbReference type="Gene3D" id="2.60.40.1170">
    <property type="entry name" value="Mu homology domain, subdomain B"/>
    <property type="match status" value="2"/>
</dbReference>
<dbReference type="PANTHER" id="PTHR10121">
    <property type="entry name" value="COATOMER SUBUNIT DELTA"/>
    <property type="match status" value="1"/>
</dbReference>
<evidence type="ECO:0000313" key="14">
    <source>
        <dbReference type="EMBL" id="KAK4218073.1"/>
    </source>
</evidence>
<evidence type="ECO:0000256" key="2">
    <source>
        <dbReference type="ARBA" id="ARBA00011775"/>
    </source>
</evidence>
<organism evidence="14 15">
    <name type="scientific">Rhypophila decipiens</name>
    <dbReference type="NCBI Taxonomy" id="261697"/>
    <lineage>
        <taxon>Eukaryota</taxon>
        <taxon>Fungi</taxon>
        <taxon>Dikarya</taxon>
        <taxon>Ascomycota</taxon>
        <taxon>Pezizomycotina</taxon>
        <taxon>Sordariomycetes</taxon>
        <taxon>Sordariomycetidae</taxon>
        <taxon>Sordariales</taxon>
        <taxon>Naviculisporaceae</taxon>
        <taxon>Rhypophila</taxon>
    </lineage>
</organism>
<comment type="subunit">
    <text evidence="2 10">Oligomeric complex that consists of at least the alpha, beta, beta', gamma, delta, epsilon and zeta subunits.</text>
</comment>
<dbReference type="InterPro" id="IPR028565">
    <property type="entry name" value="MHD"/>
</dbReference>
<comment type="caution">
    <text evidence="14">The sequence shown here is derived from an EMBL/GenBank/DDBJ whole genome shotgun (WGS) entry which is preliminary data.</text>
</comment>
<accession>A0AAN6YEZ5</accession>
<dbReference type="EMBL" id="MU858055">
    <property type="protein sequence ID" value="KAK4218073.1"/>
    <property type="molecule type" value="Genomic_DNA"/>
</dbReference>
<keyword evidence="5 10" id="KW-0931">ER-Golgi transport</keyword>